<comment type="similarity">
    <text evidence="2">Belongs to the MLO family.</text>
</comment>
<dbReference type="InterPro" id="IPR004326">
    <property type="entry name" value="Mlo"/>
</dbReference>
<comment type="subcellular location">
    <subcellularLocation>
        <location evidence="1">Membrane</location>
        <topology evidence="1">Multi-pass membrane protein</topology>
    </subcellularLocation>
</comment>
<evidence type="ECO:0008006" key="11">
    <source>
        <dbReference type="Google" id="ProtNLM"/>
    </source>
</evidence>
<evidence type="ECO:0000313" key="10">
    <source>
        <dbReference type="Proteomes" id="UP000734854"/>
    </source>
</evidence>
<keyword evidence="5 8" id="KW-1133">Transmembrane helix</keyword>
<gene>
    <name evidence="9" type="ORF">ZIOFF_070060</name>
</gene>
<proteinExistence type="inferred from homology"/>
<dbReference type="GO" id="GO:0006952">
    <property type="term" value="P:defense response"/>
    <property type="evidence" value="ECO:0007669"/>
    <property type="project" value="UniProtKB-KW"/>
</dbReference>
<organism evidence="9 10">
    <name type="scientific">Zingiber officinale</name>
    <name type="common">Ginger</name>
    <name type="synonym">Amomum zingiber</name>
    <dbReference type="NCBI Taxonomy" id="94328"/>
    <lineage>
        <taxon>Eukaryota</taxon>
        <taxon>Viridiplantae</taxon>
        <taxon>Streptophyta</taxon>
        <taxon>Embryophyta</taxon>
        <taxon>Tracheophyta</taxon>
        <taxon>Spermatophyta</taxon>
        <taxon>Magnoliopsida</taxon>
        <taxon>Liliopsida</taxon>
        <taxon>Zingiberales</taxon>
        <taxon>Zingiberaceae</taxon>
        <taxon>Zingiber</taxon>
    </lineage>
</organism>
<keyword evidence="7" id="KW-0568">Pathogenesis-related protein</keyword>
<evidence type="ECO:0000256" key="5">
    <source>
        <dbReference type="ARBA" id="ARBA00022989"/>
    </source>
</evidence>
<keyword evidence="3 8" id="KW-0812">Transmembrane</keyword>
<dbReference type="AlphaFoldDB" id="A0A8J5C516"/>
<evidence type="ECO:0000256" key="8">
    <source>
        <dbReference type="SAM" id="Phobius"/>
    </source>
</evidence>
<keyword evidence="4" id="KW-0611">Plant defense</keyword>
<evidence type="ECO:0000256" key="4">
    <source>
        <dbReference type="ARBA" id="ARBA00022821"/>
    </source>
</evidence>
<dbReference type="PANTHER" id="PTHR31942:SF49">
    <property type="entry name" value="MLO-LIKE PROTEIN 8"/>
    <property type="match status" value="1"/>
</dbReference>
<reference evidence="9 10" key="1">
    <citation type="submission" date="2020-08" db="EMBL/GenBank/DDBJ databases">
        <title>Plant Genome Project.</title>
        <authorList>
            <person name="Zhang R.-G."/>
        </authorList>
    </citation>
    <scope>NUCLEOTIDE SEQUENCE [LARGE SCALE GENOMIC DNA]</scope>
    <source>
        <tissue evidence="9">Rhizome</tissue>
    </source>
</reference>
<evidence type="ECO:0000313" key="9">
    <source>
        <dbReference type="EMBL" id="KAG6472590.1"/>
    </source>
</evidence>
<dbReference type="Pfam" id="PF03094">
    <property type="entry name" value="Mlo"/>
    <property type="match status" value="1"/>
</dbReference>
<comment type="caution">
    <text evidence="9">The sequence shown here is derived from an EMBL/GenBank/DDBJ whole genome shotgun (WGS) entry which is preliminary data.</text>
</comment>
<accession>A0A8J5C516</accession>
<dbReference type="Proteomes" id="UP000734854">
    <property type="component" value="Unassembled WGS sequence"/>
</dbReference>
<keyword evidence="10" id="KW-1185">Reference proteome</keyword>
<protein>
    <recommendedName>
        <fullName evidence="11">MLO-like protein</fullName>
    </recommendedName>
</protein>
<keyword evidence="6 8" id="KW-0472">Membrane</keyword>
<sequence>MDRQVDCSIFELAIIIISLLLEKGLHHVGEWFIKRQKRTLFEVLEKVKAKLMILGFISLLLTFSQDQIAKIYVPKGVADSMLPCRPDAESTGGNKRRLLALVLTESHLKRRILAAGGSVVECPPEKEQLITATGLHQLHILIFFLAVFHVVNSALIMVLGRAKIHRWKDWEKDTTSAEYAFTTGRLLEQASYYYLLSIPPMLRNYGFHLVLSRNRYYISDQVDRWVVAHQSHMQKNIFHVEFCLCIVAALKHEGEGSHMESRLRERELWRVVMVPAKLQSRRCHFLGGDKVAEGEGREDDDEEEEEL</sequence>
<dbReference type="EMBL" id="JACMSC010000020">
    <property type="protein sequence ID" value="KAG6472590.1"/>
    <property type="molecule type" value="Genomic_DNA"/>
</dbReference>
<evidence type="ECO:0000256" key="1">
    <source>
        <dbReference type="ARBA" id="ARBA00004141"/>
    </source>
</evidence>
<evidence type="ECO:0000256" key="3">
    <source>
        <dbReference type="ARBA" id="ARBA00022692"/>
    </source>
</evidence>
<evidence type="ECO:0000256" key="6">
    <source>
        <dbReference type="ARBA" id="ARBA00023136"/>
    </source>
</evidence>
<feature type="transmembrane region" description="Helical" evidence="8">
    <location>
        <begin position="138"/>
        <end position="159"/>
    </location>
</feature>
<name>A0A8J5C516_ZINOF</name>
<dbReference type="PANTHER" id="PTHR31942">
    <property type="entry name" value="MLO-LIKE PROTEIN 1"/>
    <property type="match status" value="1"/>
</dbReference>
<evidence type="ECO:0000256" key="2">
    <source>
        <dbReference type="ARBA" id="ARBA00006574"/>
    </source>
</evidence>
<dbReference type="GO" id="GO:0016020">
    <property type="term" value="C:membrane"/>
    <property type="evidence" value="ECO:0007669"/>
    <property type="project" value="UniProtKB-SubCell"/>
</dbReference>
<evidence type="ECO:0000256" key="7">
    <source>
        <dbReference type="ARBA" id="ARBA00023265"/>
    </source>
</evidence>